<name>A0A7R8W681_9CRUS</name>
<feature type="region of interest" description="Disordered" evidence="3">
    <location>
        <begin position="266"/>
        <end position="323"/>
    </location>
</feature>
<dbReference type="SUPFAM" id="SSF54427">
    <property type="entry name" value="NTF2-like"/>
    <property type="match status" value="1"/>
</dbReference>
<dbReference type="Gene3D" id="3.10.450.50">
    <property type="match status" value="1"/>
</dbReference>
<dbReference type="EMBL" id="OB660646">
    <property type="protein sequence ID" value="CAD7225722.1"/>
    <property type="molecule type" value="Genomic_DNA"/>
</dbReference>
<dbReference type="GO" id="GO:0005829">
    <property type="term" value="C:cytosol"/>
    <property type="evidence" value="ECO:0007669"/>
    <property type="project" value="TreeGrafter"/>
</dbReference>
<dbReference type="CDD" id="cd00780">
    <property type="entry name" value="NTF2"/>
    <property type="match status" value="1"/>
</dbReference>
<dbReference type="AlphaFoldDB" id="A0A7R8W681"/>
<feature type="compositionally biased region" description="Polar residues" evidence="3">
    <location>
        <begin position="472"/>
        <end position="484"/>
    </location>
</feature>
<dbReference type="Gene3D" id="3.30.70.330">
    <property type="match status" value="1"/>
</dbReference>
<dbReference type="PANTHER" id="PTHR10693">
    <property type="entry name" value="RAS GTPASE-ACTIVATING PROTEIN-BINDING PROTEIN"/>
    <property type="match status" value="1"/>
</dbReference>
<protein>
    <submittedName>
        <fullName evidence="4">Uncharacterized protein</fullName>
    </submittedName>
</protein>
<dbReference type="GO" id="GO:0003729">
    <property type="term" value="F:mRNA binding"/>
    <property type="evidence" value="ECO:0007669"/>
    <property type="project" value="TreeGrafter"/>
</dbReference>
<reference evidence="4" key="1">
    <citation type="submission" date="2020-11" db="EMBL/GenBank/DDBJ databases">
        <authorList>
            <person name="Tran Van P."/>
        </authorList>
    </citation>
    <scope>NUCLEOTIDE SEQUENCE</scope>
</reference>
<feature type="region of interest" description="Disordered" evidence="3">
    <location>
        <begin position="192"/>
        <end position="239"/>
    </location>
</feature>
<dbReference type="PROSITE" id="PS50102">
    <property type="entry name" value="RRM"/>
    <property type="match status" value="1"/>
</dbReference>
<evidence type="ECO:0000256" key="3">
    <source>
        <dbReference type="SAM" id="MobiDB-lite"/>
    </source>
</evidence>
<feature type="region of interest" description="Disordered" evidence="3">
    <location>
        <begin position="660"/>
        <end position="694"/>
    </location>
</feature>
<feature type="compositionally biased region" description="Basic and acidic residues" evidence="3">
    <location>
        <begin position="668"/>
        <end position="683"/>
    </location>
</feature>
<sequence length="819" mass="89811">MVMEQPAPPPPTPQYVGLEFVRQYYTVLNKAPMHLHRFYGDDSSFVHGGLDTRNREVTPAYGQERIHARIIELGFRDCHAKIRQVDSHSTIGEAIVIQVSGELSNHGNAMRRFVQTFVLAQKTPKKYYVLNDIFRYQDDLDDDEVPSADAEPGHAQYEEPERTQQPNGPTYAPAPTPAAVAPVETQNKQVAMVNGSGSSVDTQDSSLSPPQDQVSPKAETVEPIPPAVEEHPSPEIPVKQPECPVAEKIEEEPVVEEVIPEVDDVEGAAPPATAPPEEPTPEEAAAPTSQVVESKPPEPKTFANLFRTSNAPPTTNAGAVVPPAPTAAAIPAPAQRSNEVGSVKWSREGLIVGETVAEGRVTLDSSFAISLRPKIKKCMQILHRSPEWSVTKGSQKDELNSWEKEEVGVICGGMGWTKWPVIRRDRVARWRRPLQSRYTSVPNGPSKKERGAKPFLYTRRNQAPGTGEGGRQHNSLEGSDAQTQTRPEQLFILEIPKPVLQMVTVSMSPLLSSPPPAFLWEQPKSNQWNMAPQKRSPSAGGPQGQAGKVTNGAGVAMDGDRAPMDERRTPARLAPDSHQLFVGNLQANTSEEEMIKFFGQYGTVLEFRITRAMERQKSKANFGFVVFDSAEPVRRILMEVRNEPLKYKGLRLNIEEKRSRPIGGYDSRSGDRDDMRGGGDRGGYRGGPRGGMRGEAIHVKNQKIMSSGPTVEAAVGPIALIAEMGRRVEGLWAEEQAEPSRLDQAHRAIEGPSASCDLNKTNSGGGAKVEQKMHGLSLSPVLSPHEGKNRTPCHEEKGRNHTVEADEGENEVARNRTLR</sequence>
<feature type="compositionally biased region" description="Gly residues" evidence="3">
    <location>
        <begin position="684"/>
        <end position="693"/>
    </location>
</feature>
<proteinExistence type="predicted"/>
<feature type="region of interest" description="Disordered" evidence="3">
    <location>
        <begin position="751"/>
        <end position="819"/>
    </location>
</feature>
<evidence type="ECO:0000256" key="2">
    <source>
        <dbReference type="ARBA" id="ARBA00022884"/>
    </source>
</evidence>
<organism evidence="4">
    <name type="scientific">Cyprideis torosa</name>
    <dbReference type="NCBI Taxonomy" id="163714"/>
    <lineage>
        <taxon>Eukaryota</taxon>
        <taxon>Metazoa</taxon>
        <taxon>Ecdysozoa</taxon>
        <taxon>Arthropoda</taxon>
        <taxon>Crustacea</taxon>
        <taxon>Oligostraca</taxon>
        <taxon>Ostracoda</taxon>
        <taxon>Podocopa</taxon>
        <taxon>Podocopida</taxon>
        <taxon>Cytherocopina</taxon>
        <taxon>Cytheroidea</taxon>
        <taxon>Cytherideidae</taxon>
        <taxon>Cyprideis</taxon>
    </lineage>
</organism>
<dbReference type="InterPro" id="IPR035979">
    <property type="entry name" value="RBD_domain_sf"/>
</dbReference>
<feature type="region of interest" description="Disordered" evidence="3">
    <location>
        <begin position="528"/>
        <end position="559"/>
    </location>
</feature>
<feature type="region of interest" description="Disordered" evidence="3">
    <location>
        <begin position="437"/>
        <end position="484"/>
    </location>
</feature>
<dbReference type="InterPro" id="IPR012677">
    <property type="entry name" value="Nucleotide-bd_a/b_plait_sf"/>
</dbReference>
<dbReference type="GO" id="GO:0010494">
    <property type="term" value="C:cytoplasmic stress granule"/>
    <property type="evidence" value="ECO:0007669"/>
    <property type="project" value="UniProtKB-SubCell"/>
</dbReference>
<gene>
    <name evidence="4" type="ORF">CTOB1V02_LOCUS3654</name>
</gene>
<feature type="compositionally biased region" description="Low complexity" evidence="3">
    <location>
        <begin position="311"/>
        <end position="323"/>
    </location>
</feature>
<dbReference type="GO" id="GO:1990904">
    <property type="term" value="C:ribonucleoprotein complex"/>
    <property type="evidence" value="ECO:0007669"/>
    <property type="project" value="TreeGrafter"/>
</dbReference>
<dbReference type="InterPro" id="IPR039539">
    <property type="entry name" value="Ras_GTPase_bind_prot"/>
</dbReference>
<dbReference type="PROSITE" id="PS50177">
    <property type="entry name" value="NTF2_DOMAIN"/>
    <property type="match status" value="1"/>
</dbReference>
<dbReference type="InterPro" id="IPR002075">
    <property type="entry name" value="NTF2_dom"/>
</dbReference>
<dbReference type="SUPFAM" id="SSF54928">
    <property type="entry name" value="RNA-binding domain, RBD"/>
    <property type="match status" value="1"/>
</dbReference>
<dbReference type="OrthoDB" id="339151at2759"/>
<comment type="subcellular location">
    <subcellularLocation>
        <location evidence="1">Cytoplasm</location>
        <location evidence="1">Stress granule</location>
    </subcellularLocation>
</comment>
<feature type="compositionally biased region" description="Low complexity" evidence="3">
    <location>
        <begin position="169"/>
        <end position="179"/>
    </location>
</feature>
<evidence type="ECO:0000256" key="1">
    <source>
        <dbReference type="ARBA" id="ARBA00004210"/>
    </source>
</evidence>
<feature type="compositionally biased region" description="Polar residues" evidence="3">
    <location>
        <begin position="192"/>
        <end position="214"/>
    </location>
</feature>
<dbReference type="InterPro" id="IPR032710">
    <property type="entry name" value="NTF2-like_dom_sf"/>
</dbReference>
<dbReference type="SMART" id="SM00360">
    <property type="entry name" value="RRM"/>
    <property type="match status" value="1"/>
</dbReference>
<dbReference type="FunFam" id="3.10.450.50:FF:000015">
    <property type="entry name" value="Ras GTPase-activating protein-binding protein 2"/>
    <property type="match status" value="1"/>
</dbReference>
<dbReference type="Pfam" id="PF02136">
    <property type="entry name" value="NTF2"/>
    <property type="match status" value="1"/>
</dbReference>
<accession>A0A7R8W681</accession>
<feature type="compositionally biased region" description="Basic and acidic residues" evidence="3">
    <location>
        <begin position="785"/>
        <end position="804"/>
    </location>
</feature>
<dbReference type="PANTHER" id="PTHR10693:SF20">
    <property type="entry name" value="AT27578P"/>
    <property type="match status" value="1"/>
</dbReference>
<dbReference type="InterPro" id="IPR000504">
    <property type="entry name" value="RRM_dom"/>
</dbReference>
<feature type="region of interest" description="Disordered" evidence="3">
    <location>
        <begin position="142"/>
        <end position="179"/>
    </location>
</feature>
<evidence type="ECO:0000313" key="4">
    <source>
        <dbReference type="EMBL" id="CAD7225722.1"/>
    </source>
</evidence>
<dbReference type="InterPro" id="IPR018222">
    <property type="entry name" value="Nuclear_transport_factor_2_euk"/>
</dbReference>
<keyword evidence="2" id="KW-0694">RNA-binding</keyword>
<dbReference type="Pfam" id="PF00076">
    <property type="entry name" value="RRM_1"/>
    <property type="match status" value="1"/>
</dbReference>